<keyword evidence="2 4" id="KW-0547">Nucleotide-binding</keyword>
<evidence type="ECO:0000256" key="5">
    <source>
        <dbReference type="SAM" id="SignalP"/>
    </source>
</evidence>
<evidence type="ECO:0000256" key="2">
    <source>
        <dbReference type="ARBA" id="ARBA00022741"/>
    </source>
</evidence>
<name>A0ABD3LYN4_9STRA</name>
<evidence type="ECO:0000256" key="4">
    <source>
        <dbReference type="PROSITE-ProRule" id="PRU00409"/>
    </source>
</evidence>
<dbReference type="AlphaFoldDB" id="A0ABD3LYN4"/>
<feature type="domain" description="ATP-grasp" evidence="6">
    <location>
        <begin position="260"/>
        <end position="475"/>
    </location>
</feature>
<protein>
    <recommendedName>
        <fullName evidence="6">ATP-grasp domain-containing protein</fullName>
    </recommendedName>
</protein>
<accession>A0ABD3LYN4</accession>
<gene>
    <name evidence="7" type="ORF">ACHAWU_009891</name>
</gene>
<feature type="signal peptide" evidence="5">
    <location>
        <begin position="1"/>
        <end position="22"/>
    </location>
</feature>
<comment type="caution">
    <text evidence="7">The sequence shown here is derived from an EMBL/GenBank/DDBJ whole genome shotgun (WGS) entry which is preliminary data.</text>
</comment>
<dbReference type="Gene3D" id="3.30.470.20">
    <property type="entry name" value="ATP-grasp fold, B domain"/>
    <property type="match status" value="1"/>
</dbReference>
<dbReference type="Proteomes" id="UP001530293">
    <property type="component" value="Unassembled WGS sequence"/>
</dbReference>
<dbReference type="PANTHER" id="PTHR43585:SF2">
    <property type="entry name" value="ATP-GRASP ENZYME FSQD"/>
    <property type="match status" value="1"/>
</dbReference>
<evidence type="ECO:0000256" key="1">
    <source>
        <dbReference type="ARBA" id="ARBA00022598"/>
    </source>
</evidence>
<evidence type="ECO:0000313" key="7">
    <source>
        <dbReference type="EMBL" id="KAL3756497.1"/>
    </source>
</evidence>
<evidence type="ECO:0000259" key="6">
    <source>
        <dbReference type="PROSITE" id="PS50975"/>
    </source>
</evidence>
<keyword evidence="3 4" id="KW-0067">ATP-binding</keyword>
<dbReference type="InterPro" id="IPR052032">
    <property type="entry name" value="ATP-dep_AA_Ligase"/>
</dbReference>
<keyword evidence="8" id="KW-1185">Reference proteome</keyword>
<keyword evidence="1" id="KW-0436">Ligase</keyword>
<evidence type="ECO:0000313" key="8">
    <source>
        <dbReference type="Proteomes" id="UP001530293"/>
    </source>
</evidence>
<dbReference type="PANTHER" id="PTHR43585">
    <property type="entry name" value="FUMIPYRROLE BIOSYNTHESIS PROTEIN C"/>
    <property type="match status" value="1"/>
</dbReference>
<sequence length="585" mass="64705">MSTDALLPWLGLIALLIASTKSTCDASIKFSPRSLRSCRLFGVGVRHSFGTFSPQTKTDTSRCSQLAKAFAGRGGSDYRHTNDNDSGDEMQRLRKKWSDVPAAPSITWPVTDTVLGNDSTVSTLVNVNGTTNIPTQNAHTKALIIMDGFSPYHGQYVAHAALHNHGAAVIHVFSDFMTRYLYEVEGQKDHLSCRLPDLESEEDVKAWTSLLPSSLEICGIYCESDSGLEDAERLGVALGLYPKCHDGVNNARRDKFLMNKVVSEVGGLDVVEQKSCHTIEEAEAFAIKLGLGEDANDDGCLVVKPLRGVASDDVHLCSNLPSLRKAFHKILNSPIFGSPKEAKHEQVLVQEFAEGIEYAVDVVCRDGERKVAALWRYDKRAINSAPFVYYATELASISNECVEQEVCSYVFKALDALGVRWGLSHVEVIVGTSRTGETQIRLVEVNCRQHNTDFMPLANACMGYNALDMVLAAYLGDGEGPLWESIPTLPTKNAYGAIVHFVSHVEGIISRIRFEVLEEIEDLPSVMDLHVYPQFMEVGNHISKTIDIRSDTGWAHIMNDDESEFRGDYSRIVELMKDMFEVEKS</sequence>
<dbReference type="PROSITE" id="PS50975">
    <property type="entry name" value="ATP_GRASP"/>
    <property type="match status" value="1"/>
</dbReference>
<dbReference type="Pfam" id="PF13535">
    <property type="entry name" value="ATP-grasp_4"/>
    <property type="match status" value="1"/>
</dbReference>
<reference evidence="7 8" key="1">
    <citation type="submission" date="2024-10" db="EMBL/GenBank/DDBJ databases">
        <title>Updated reference genomes for cyclostephanoid diatoms.</title>
        <authorList>
            <person name="Roberts W.R."/>
            <person name="Alverson A.J."/>
        </authorList>
    </citation>
    <scope>NUCLEOTIDE SEQUENCE [LARGE SCALE GENOMIC DNA]</scope>
    <source>
        <strain evidence="7 8">AJA232-27</strain>
    </source>
</reference>
<organism evidence="7 8">
    <name type="scientific">Discostella pseudostelligera</name>
    <dbReference type="NCBI Taxonomy" id="259834"/>
    <lineage>
        <taxon>Eukaryota</taxon>
        <taxon>Sar</taxon>
        <taxon>Stramenopiles</taxon>
        <taxon>Ochrophyta</taxon>
        <taxon>Bacillariophyta</taxon>
        <taxon>Coscinodiscophyceae</taxon>
        <taxon>Thalassiosirophycidae</taxon>
        <taxon>Stephanodiscales</taxon>
        <taxon>Stephanodiscaceae</taxon>
        <taxon>Discostella</taxon>
    </lineage>
</organism>
<dbReference type="EMBL" id="JALLBG020000303">
    <property type="protein sequence ID" value="KAL3756497.1"/>
    <property type="molecule type" value="Genomic_DNA"/>
</dbReference>
<dbReference type="GO" id="GO:0016874">
    <property type="term" value="F:ligase activity"/>
    <property type="evidence" value="ECO:0007669"/>
    <property type="project" value="UniProtKB-KW"/>
</dbReference>
<evidence type="ECO:0000256" key="3">
    <source>
        <dbReference type="ARBA" id="ARBA00022840"/>
    </source>
</evidence>
<proteinExistence type="predicted"/>
<feature type="chain" id="PRO_5044831562" description="ATP-grasp domain-containing protein" evidence="5">
    <location>
        <begin position="23"/>
        <end position="585"/>
    </location>
</feature>
<dbReference type="GO" id="GO:0005524">
    <property type="term" value="F:ATP binding"/>
    <property type="evidence" value="ECO:0007669"/>
    <property type="project" value="UniProtKB-UniRule"/>
</dbReference>
<keyword evidence="5" id="KW-0732">Signal</keyword>
<dbReference type="SUPFAM" id="SSF56059">
    <property type="entry name" value="Glutathione synthetase ATP-binding domain-like"/>
    <property type="match status" value="1"/>
</dbReference>
<dbReference type="InterPro" id="IPR011761">
    <property type="entry name" value="ATP-grasp"/>
</dbReference>